<name>A0A932I0A0_UNCTE</name>
<protein>
    <submittedName>
        <fullName evidence="1">Uncharacterized protein</fullName>
    </submittedName>
</protein>
<comment type="caution">
    <text evidence="1">The sequence shown here is derived from an EMBL/GenBank/DDBJ whole genome shotgun (WGS) entry which is preliminary data.</text>
</comment>
<organism evidence="1 2">
    <name type="scientific">Tectimicrobiota bacterium</name>
    <dbReference type="NCBI Taxonomy" id="2528274"/>
    <lineage>
        <taxon>Bacteria</taxon>
        <taxon>Pseudomonadati</taxon>
        <taxon>Nitrospinota/Tectimicrobiota group</taxon>
        <taxon>Candidatus Tectimicrobiota</taxon>
    </lineage>
</organism>
<evidence type="ECO:0000313" key="1">
    <source>
        <dbReference type="EMBL" id="MBI3128318.1"/>
    </source>
</evidence>
<accession>A0A932I0A0</accession>
<reference evidence="1" key="1">
    <citation type="submission" date="2020-07" db="EMBL/GenBank/DDBJ databases">
        <title>Huge and variable diversity of episymbiotic CPR bacteria and DPANN archaea in groundwater ecosystems.</title>
        <authorList>
            <person name="He C.Y."/>
            <person name="Keren R."/>
            <person name="Whittaker M."/>
            <person name="Farag I.F."/>
            <person name="Doudna J."/>
            <person name="Cate J.H.D."/>
            <person name="Banfield J.F."/>
        </authorList>
    </citation>
    <scope>NUCLEOTIDE SEQUENCE</scope>
    <source>
        <strain evidence="1">NC_groundwater_763_Ag_S-0.2um_68_21</strain>
    </source>
</reference>
<dbReference type="EMBL" id="JACPUR010000027">
    <property type="protein sequence ID" value="MBI3128318.1"/>
    <property type="molecule type" value="Genomic_DNA"/>
</dbReference>
<proteinExistence type="predicted"/>
<sequence>MAPGPALRLPVAVAGLGKRVLEWAPQRANNLAILALSAAAAARLPVE</sequence>
<dbReference type="AlphaFoldDB" id="A0A932I0A0"/>
<evidence type="ECO:0000313" key="2">
    <source>
        <dbReference type="Proteomes" id="UP000782312"/>
    </source>
</evidence>
<dbReference type="Proteomes" id="UP000782312">
    <property type="component" value="Unassembled WGS sequence"/>
</dbReference>
<gene>
    <name evidence="1" type="ORF">HYZ11_11990</name>
</gene>